<evidence type="ECO:0000256" key="2">
    <source>
        <dbReference type="PROSITE-ProRule" id="PRU00176"/>
    </source>
</evidence>
<dbReference type="Pfam" id="PF00076">
    <property type="entry name" value="RRM_1"/>
    <property type="match status" value="1"/>
</dbReference>
<sequence length="255" mass="26628">MSANLDKSLDDLVGNQRRMQGRNRRGRAARRGAAKTTSAGGVNKAKANKALAKPVHQVAPASGATSTSKIILSGLPADVSAENIKEYFGQRAGPIKKVTLSYDKNGVSIGTATIIFRRTESAVKALELNGTPVDGRPMKIEMVYDAAHAPVAPTPASLAERVTHVHKPQPKPATATKAAKGATNDNNKNNTKGRPAKGRKGRNPGRGKPKTVEELDAEMVDYFAADGNNATNGNAAANNVAQANAGEDVGMAEIS</sequence>
<evidence type="ECO:0000256" key="3">
    <source>
        <dbReference type="SAM" id="MobiDB-lite"/>
    </source>
</evidence>
<feature type="compositionally biased region" description="Basic residues" evidence="3">
    <location>
        <begin position="194"/>
        <end position="209"/>
    </location>
</feature>
<reference evidence="5" key="2">
    <citation type="journal article" date="2023" name="IMA Fungus">
        <title>Comparative genomic study of the Penicillium genus elucidates a diverse pangenome and 15 lateral gene transfer events.</title>
        <authorList>
            <person name="Petersen C."/>
            <person name="Sorensen T."/>
            <person name="Nielsen M.R."/>
            <person name="Sondergaard T.E."/>
            <person name="Sorensen J.L."/>
            <person name="Fitzpatrick D.A."/>
            <person name="Frisvad J.C."/>
            <person name="Nielsen K.L."/>
        </authorList>
    </citation>
    <scope>NUCLEOTIDE SEQUENCE</scope>
    <source>
        <strain evidence="5">IBT 30761</strain>
    </source>
</reference>
<dbReference type="SMART" id="SM01218">
    <property type="entry name" value="FoP_duplication"/>
    <property type="match status" value="1"/>
</dbReference>
<dbReference type="AlphaFoldDB" id="A0A9W9K9N7"/>
<dbReference type="SMART" id="SM00360">
    <property type="entry name" value="RRM"/>
    <property type="match status" value="1"/>
</dbReference>
<feature type="region of interest" description="Disordered" evidence="3">
    <location>
        <begin position="162"/>
        <end position="214"/>
    </location>
</feature>
<evidence type="ECO:0000313" key="5">
    <source>
        <dbReference type="EMBL" id="KAJ5098264.1"/>
    </source>
</evidence>
<dbReference type="InterPro" id="IPR051229">
    <property type="entry name" value="ALYREF_mRNA_export"/>
</dbReference>
<dbReference type="GO" id="GO:0005634">
    <property type="term" value="C:nucleus"/>
    <property type="evidence" value="ECO:0007669"/>
    <property type="project" value="TreeGrafter"/>
</dbReference>
<dbReference type="EMBL" id="JAPQKI010000005">
    <property type="protein sequence ID" value="KAJ5098264.1"/>
    <property type="molecule type" value="Genomic_DNA"/>
</dbReference>
<dbReference type="GO" id="GO:0003729">
    <property type="term" value="F:mRNA binding"/>
    <property type="evidence" value="ECO:0007669"/>
    <property type="project" value="TreeGrafter"/>
</dbReference>
<dbReference type="Gene3D" id="3.30.70.330">
    <property type="match status" value="1"/>
</dbReference>
<dbReference type="InterPro" id="IPR000504">
    <property type="entry name" value="RRM_dom"/>
</dbReference>
<dbReference type="InterPro" id="IPR025715">
    <property type="entry name" value="FoP_C"/>
</dbReference>
<feature type="domain" description="RRM" evidence="4">
    <location>
        <begin position="68"/>
        <end position="145"/>
    </location>
</feature>
<keyword evidence="6" id="KW-1185">Reference proteome</keyword>
<dbReference type="InterPro" id="IPR012677">
    <property type="entry name" value="Nucleotide-bd_a/b_plait_sf"/>
</dbReference>
<evidence type="ECO:0000259" key="4">
    <source>
        <dbReference type="PROSITE" id="PS50102"/>
    </source>
</evidence>
<organism evidence="5 6">
    <name type="scientific">Penicillium argentinense</name>
    <dbReference type="NCBI Taxonomy" id="1131581"/>
    <lineage>
        <taxon>Eukaryota</taxon>
        <taxon>Fungi</taxon>
        <taxon>Dikarya</taxon>
        <taxon>Ascomycota</taxon>
        <taxon>Pezizomycotina</taxon>
        <taxon>Eurotiomycetes</taxon>
        <taxon>Eurotiomycetidae</taxon>
        <taxon>Eurotiales</taxon>
        <taxon>Aspergillaceae</taxon>
        <taxon>Penicillium</taxon>
    </lineage>
</organism>
<dbReference type="SUPFAM" id="SSF54928">
    <property type="entry name" value="RNA-binding domain, RBD"/>
    <property type="match status" value="1"/>
</dbReference>
<comment type="caution">
    <text evidence="5">The sequence shown here is derived from an EMBL/GenBank/DDBJ whole genome shotgun (WGS) entry which is preliminary data.</text>
</comment>
<feature type="compositionally biased region" description="Low complexity" evidence="3">
    <location>
        <begin position="172"/>
        <end position="193"/>
    </location>
</feature>
<dbReference type="OrthoDB" id="346839at2759"/>
<evidence type="ECO:0000256" key="1">
    <source>
        <dbReference type="ARBA" id="ARBA00022884"/>
    </source>
</evidence>
<reference evidence="5" key="1">
    <citation type="submission" date="2022-11" db="EMBL/GenBank/DDBJ databases">
        <authorList>
            <person name="Petersen C."/>
        </authorList>
    </citation>
    <scope>NUCLEOTIDE SEQUENCE</scope>
    <source>
        <strain evidence="5">IBT 30761</strain>
    </source>
</reference>
<dbReference type="InterPro" id="IPR035979">
    <property type="entry name" value="RBD_domain_sf"/>
</dbReference>
<dbReference type="Proteomes" id="UP001149074">
    <property type="component" value="Unassembled WGS sequence"/>
</dbReference>
<name>A0A9W9K9N7_9EURO</name>
<dbReference type="GeneID" id="81356738"/>
<evidence type="ECO:0000313" key="6">
    <source>
        <dbReference type="Proteomes" id="UP001149074"/>
    </source>
</evidence>
<dbReference type="PANTHER" id="PTHR19965">
    <property type="entry name" value="RNA AND EXPORT FACTOR BINDING PROTEIN"/>
    <property type="match status" value="1"/>
</dbReference>
<feature type="region of interest" description="Disordered" evidence="3">
    <location>
        <begin position="1"/>
        <end position="43"/>
    </location>
</feature>
<dbReference type="PROSITE" id="PS50102">
    <property type="entry name" value="RRM"/>
    <property type="match status" value="1"/>
</dbReference>
<feature type="compositionally biased region" description="Basic residues" evidence="3">
    <location>
        <begin position="19"/>
        <end position="33"/>
    </location>
</feature>
<proteinExistence type="predicted"/>
<keyword evidence="1 2" id="KW-0694">RNA-binding</keyword>
<protein>
    <submittedName>
        <fullName evidence="5">mRNA export protein mlo3</fullName>
    </submittedName>
</protein>
<accession>A0A9W9K9N7</accession>
<dbReference type="RefSeq" id="XP_056473918.1">
    <property type="nucleotide sequence ID" value="XM_056617759.1"/>
</dbReference>
<dbReference type="PANTHER" id="PTHR19965:SF35">
    <property type="entry name" value="RNA ANNEALING PROTEIN YRA1"/>
    <property type="match status" value="1"/>
</dbReference>
<gene>
    <name evidence="5" type="ORF">N7532_005265</name>
</gene>